<proteinExistence type="inferred from homology"/>
<dbReference type="SUPFAM" id="SSF53850">
    <property type="entry name" value="Periplasmic binding protein-like II"/>
    <property type="match status" value="1"/>
</dbReference>
<evidence type="ECO:0000256" key="3">
    <source>
        <dbReference type="ARBA" id="ARBA00023125"/>
    </source>
</evidence>
<dbReference type="GO" id="GO:0003700">
    <property type="term" value="F:DNA-binding transcription factor activity"/>
    <property type="evidence" value="ECO:0007669"/>
    <property type="project" value="InterPro"/>
</dbReference>
<dbReference type="CDD" id="cd05466">
    <property type="entry name" value="PBP2_LTTR_substrate"/>
    <property type="match status" value="1"/>
</dbReference>
<evidence type="ECO:0000256" key="1">
    <source>
        <dbReference type="ARBA" id="ARBA00009437"/>
    </source>
</evidence>
<dbReference type="InterPro" id="IPR005119">
    <property type="entry name" value="LysR_subst-bd"/>
</dbReference>
<comment type="similarity">
    <text evidence="1">Belongs to the LysR transcriptional regulatory family.</text>
</comment>
<keyword evidence="4" id="KW-0804">Transcription</keyword>
<dbReference type="AlphaFoldDB" id="A0A1M5X1S7"/>
<dbReference type="InterPro" id="IPR000847">
    <property type="entry name" value="LysR_HTH_N"/>
</dbReference>
<evidence type="ECO:0000256" key="2">
    <source>
        <dbReference type="ARBA" id="ARBA00023015"/>
    </source>
</evidence>
<evidence type="ECO:0000259" key="5">
    <source>
        <dbReference type="PROSITE" id="PS50931"/>
    </source>
</evidence>
<dbReference type="OrthoDB" id="9803714at2"/>
<dbReference type="Gene3D" id="1.10.10.10">
    <property type="entry name" value="Winged helix-like DNA-binding domain superfamily/Winged helix DNA-binding domain"/>
    <property type="match status" value="1"/>
</dbReference>
<keyword evidence="2" id="KW-0805">Transcription regulation</keyword>
<dbReference type="STRING" id="1121316.SAMN02745207_03239"/>
<dbReference type="PROSITE" id="PS50931">
    <property type="entry name" value="HTH_LYSR"/>
    <property type="match status" value="1"/>
</dbReference>
<dbReference type="InterPro" id="IPR036390">
    <property type="entry name" value="WH_DNA-bd_sf"/>
</dbReference>
<dbReference type="SUPFAM" id="SSF46785">
    <property type="entry name" value="Winged helix' DNA-binding domain"/>
    <property type="match status" value="1"/>
</dbReference>
<protein>
    <submittedName>
        <fullName evidence="6">DNA-binding transcriptional regulator, LysR family</fullName>
    </submittedName>
</protein>
<dbReference type="PANTHER" id="PTHR30419">
    <property type="entry name" value="HTH-TYPE TRANSCRIPTIONAL REGULATOR YBHD"/>
    <property type="match status" value="1"/>
</dbReference>
<dbReference type="GO" id="GO:0005829">
    <property type="term" value="C:cytosol"/>
    <property type="evidence" value="ECO:0007669"/>
    <property type="project" value="TreeGrafter"/>
</dbReference>
<dbReference type="Pfam" id="PF03466">
    <property type="entry name" value="LysR_substrate"/>
    <property type="match status" value="1"/>
</dbReference>
<dbReference type="Gene3D" id="3.40.190.290">
    <property type="match status" value="1"/>
</dbReference>
<dbReference type="Proteomes" id="UP000184447">
    <property type="component" value="Unassembled WGS sequence"/>
</dbReference>
<keyword evidence="3 6" id="KW-0238">DNA-binding</keyword>
<feature type="domain" description="HTH lysR-type" evidence="5">
    <location>
        <begin position="1"/>
        <end position="58"/>
    </location>
</feature>
<dbReference type="FunFam" id="1.10.10.10:FF:000001">
    <property type="entry name" value="LysR family transcriptional regulator"/>
    <property type="match status" value="1"/>
</dbReference>
<evidence type="ECO:0000313" key="6">
    <source>
        <dbReference type="EMBL" id="SHH93163.1"/>
    </source>
</evidence>
<name>A0A1M5X1S7_9CLOT</name>
<evidence type="ECO:0000256" key="4">
    <source>
        <dbReference type="ARBA" id="ARBA00023163"/>
    </source>
</evidence>
<dbReference type="InterPro" id="IPR036388">
    <property type="entry name" value="WH-like_DNA-bd_sf"/>
</dbReference>
<dbReference type="EMBL" id="FQXM01000022">
    <property type="protein sequence ID" value="SHH93163.1"/>
    <property type="molecule type" value="Genomic_DNA"/>
</dbReference>
<dbReference type="InterPro" id="IPR050950">
    <property type="entry name" value="HTH-type_LysR_regulators"/>
</dbReference>
<organism evidence="6 7">
    <name type="scientific">Clostridium grantii DSM 8605</name>
    <dbReference type="NCBI Taxonomy" id="1121316"/>
    <lineage>
        <taxon>Bacteria</taxon>
        <taxon>Bacillati</taxon>
        <taxon>Bacillota</taxon>
        <taxon>Clostridia</taxon>
        <taxon>Eubacteriales</taxon>
        <taxon>Clostridiaceae</taxon>
        <taxon>Clostridium</taxon>
    </lineage>
</organism>
<dbReference type="RefSeq" id="WP_073339595.1">
    <property type="nucleotide sequence ID" value="NZ_FQXM01000022.1"/>
</dbReference>
<dbReference type="Pfam" id="PF00126">
    <property type="entry name" value="HTH_1"/>
    <property type="match status" value="1"/>
</dbReference>
<dbReference type="GO" id="GO:0003677">
    <property type="term" value="F:DNA binding"/>
    <property type="evidence" value="ECO:0007669"/>
    <property type="project" value="UniProtKB-KW"/>
</dbReference>
<gene>
    <name evidence="6" type="ORF">SAMN02745207_03239</name>
</gene>
<dbReference type="PRINTS" id="PR00039">
    <property type="entry name" value="HTHLYSR"/>
</dbReference>
<accession>A0A1M5X1S7</accession>
<reference evidence="6 7" key="1">
    <citation type="submission" date="2016-11" db="EMBL/GenBank/DDBJ databases">
        <authorList>
            <person name="Jaros S."/>
            <person name="Januszkiewicz K."/>
            <person name="Wedrychowicz H."/>
        </authorList>
    </citation>
    <scope>NUCLEOTIDE SEQUENCE [LARGE SCALE GENOMIC DNA]</scope>
    <source>
        <strain evidence="6 7">DSM 8605</strain>
    </source>
</reference>
<evidence type="ECO:0000313" key="7">
    <source>
        <dbReference type="Proteomes" id="UP000184447"/>
    </source>
</evidence>
<keyword evidence="7" id="KW-1185">Reference proteome</keyword>
<dbReference type="PANTHER" id="PTHR30419:SF8">
    <property type="entry name" value="NITROGEN ASSIMILATION TRANSCRIPTIONAL ACTIVATOR-RELATED"/>
    <property type="match status" value="1"/>
</dbReference>
<sequence>MELRQLEYFQMVCKLKNITRAAEKLHVSQPSITNSIKNLENELGVNLLDRSNKQICITNEGEIFLKRIEDILRLVDNTTSEMKDYGKKKKGLLRIGVPPMIGTFLFPRIFFEFRDIYSEIQLQIIEKGSIETRNMIENNELDLAIIIIPEKYEDLDVLPILKSEILICFSNDHFLNRKTELNIEDIKNEPIIMLKEGFYHRQKILDYFHQYKIEPNIILSSNQLETIKSIVSNGSGISFLMKEIIENDERIASRELNKVLNINIGLVWKKDRYMSNASKTFIEFILKSYNDNI</sequence>